<reference evidence="1" key="1">
    <citation type="journal article" date="2016" name="Ticks Tick Borne Dis.">
        <title>De novo assembly and annotation of the salivary gland transcriptome of Rhipicephalus appendiculatus male and female ticks during blood feeding.</title>
        <authorList>
            <person name="de Castro M.H."/>
            <person name="de Klerk D."/>
            <person name="Pienaar R."/>
            <person name="Latif A.A."/>
            <person name="Rees D.J."/>
            <person name="Mans B.J."/>
        </authorList>
    </citation>
    <scope>NUCLEOTIDE SEQUENCE</scope>
    <source>
        <tissue evidence="1">Salivary glands</tissue>
    </source>
</reference>
<dbReference type="EMBL" id="GEDV01000676">
    <property type="protein sequence ID" value="JAP87881.1"/>
    <property type="molecule type" value="Transcribed_RNA"/>
</dbReference>
<dbReference type="AlphaFoldDB" id="A0A131ZCA6"/>
<sequence>VDLAGGRHFVWLFVSCCERRELHLTTILPIFLEQSFVGGIMADDLDVEALLEAPYRKTPHTRHQHFFPSYHWDTARRDGWEKMAAAPPPRLKLFSEAIFLGG</sequence>
<feature type="non-terminal residue" evidence="1">
    <location>
        <position position="1"/>
    </location>
</feature>
<name>A0A131ZCA6_RHIAP</name>
<accession>A0A131ZCA6</accession>
<protein>
    <submittedName>
        <fullName evidence="1">RNA-binding protein 39</fullName>
    </submittedName>
</protein>
<organism evidence="1">
    <name type="scientific">Rhipicephalus appendiculatus</name>
    <name type="common">Brown ear tick</name>
    <dbReference type="NCBI Taxonomy" id="34631"/>
    <lineage>
        <taxon>Eukaryota</taxon>
        <taxon>Metazoa</taxon>
        <taxon>Ecdysozoa</taxon>
        <taxon>Arthropoda</taxon>
        <taxon>Chelicerata</taxon>
        <taxon>Arachnida</taxon>
        <taxon>Acari</taxon>
        <taxon>Parasitiformes</taxon>
        <taxon>Ixodida</taxon>
        <taxon>Ixodoidea</taxon>
        <taxon>Ixodidae</taxon>
        <taxon>Rhipicephalinae</taxon>
        <taxon>Rhipicephalus</taxon>
        <taxon>Rhipicephalus</taxon>
    </lineage>
</organism>
<proteinExistence type="predicted"/>
<evidence type="ECO:0000313" key="1">
    <source>
        <dbReference type="EMBL" id="JAP87881.1"/>
    </source>
</evidence>